<organism evidence="1">
    <name type="scientific">candidate division CPR1 bacterium ADurb.Bin160</name>
    <dbReference type="NCBI Taxonomy" id="1852826"/>
    <lineage>
        <taxon>Bacteria</taxon>
        <taxon>candidate division CPR1</taxon>
    </lineage>
</organism>
<gene>
    <name evidence="1" type="ORF">BWY04_00529</name>
</gene>
<dbReference type="AlphaFoldDB" id="A0A1V5ZPD1"/>
<accession>A0A1V5ZPD1</accession>
<name>A0A1V5ZPD1_9BACT</name>
<protein>
    <submittedName>
        <fullName evidence="1">Uncharacterized protein</fullName>
    </submittedName>
</protein>
<proteinExistence type="predicted"/>
<reference evidence="1" key="1">
    <citation type="submission" date="2017-02" db="EMBL/GenBank/DDBJ databases">
        <title>Delving into the versatile metabolic prowess of the omnipresent phylum Bacteroidetes.</title>
        <authorList>
            <person name="Nobu M.K."/>
            <person name="Mei R."/>
            <person name="Narihiro T."/>
            <person name="Kuroda K."/>
            <person name="Liu W.-T."/>
        </authorList>
    </citation>
    <scope>NUCLEOTIDE SEQUENCE</scope>
    <source>
        <strain evidence="1">ADurb.Bin160</strain>
    </source>
</reference>
<dbReference type="EMBL" id="MWDB01000008">
    <property type="protein sequence ID" value="OQB41916.1"/>
    <property type="molecule type" value="Genomic_DNA"/>
</dbReference>
<evidence type="ECO:0000313" key="1">
    <source>
        <dbReference type="EMBL" id="OQB41916.1"/>
    </source>
</evidence>
<dbReference type="Proteomes" id="UP000485621">
    <property type="component" value="Unassembled WGS sequence"/>
</dbReference>
<comment type="caution">
    <text evidence="1">The sequence shown here is derived from an EMBL/GenBank/DDBJ whole genome shotgun (WGS) entry which is preliminary data.</text>
</comment>
<sequence length="120" mass="13377">MSTNTKNAHIPLVSQSNRAIHPVPKDKDLFNCESFNFLPKYSIASFINAKPKNKTKGPDKKFILTATVSGDNQDQENILPILNQNAINECRKNGIALAVHTLPQIIQKFSAITFGTYKYS</sequence>